<comment type="cofactor">
    <cofactor evidence="9">
        <name>Zn(2+)</name>
        <dbReference type="ChEBI" id="CHEBI:29105"/>
    </cofactor>
    <text evidence="9">Binds 1 zinc ion.</text>
</comment>
<dbReference type="CDD" id="cd06455">
    <property type="entry name" value="M3A_TOP"/>
    <property type="match status" value="1"/>
</dbReference>
<dbReference type="Gene3D" id="1.10.1370.10">
    <property type="entry name" value="Neurolysin, domain 3"/>
    <property type="match status" value="1"/>
</dbReference>
<keyword evidence="7 9" id="KW-0862">Zinc</keyword>
<evidence type="ECO:0000256" key="6">
    <source>
        <dbReference type="ARBA" id="ARBA00022801"/>
    </source>
</evidence>
<organism evidence="13 14">
    <name type="scientific">Colocasia esculenta</name>
    <name type="common">Wild taro</name>
    <name type="synonym">Arum esculentum</name>
    <dbReference type="NCBI Taxonomy" id="4460"/>
    <lineage>
        <taxon>Eukaryota</taxon>
        <taxon>Viridiplantae</taxon>
        <taxon>Streptophyta</taxon>
        <taxon>Embryophyta</taxon>
        <taxon>Tracheophyta</taxon>
        <taxon>Spermatophyta</taxon>
        <taxon>Magnoliopsida</taxon>
        <taxon>Liliopsida</taxon>
        <taxon>Araceae</taxon>
        <taxon>Aroideae</taxon>
        <taxon>Colocasieae</taxon>
        <taxon>Colocasia</taxon>
    </lineage>
</organism>
<dbReference type="GO" id="GO:0005737">
    <property type="term" value="C:cytoplasm"/>
    <property type="evidence" value="ECO:0007669"/>
    <property type="project" value="UniProtKB-SubCell"/>
</dbReference>
<dbReference type="Gene3D" id="1.20.1050.40">
    <property type="entry name" value="Endopeptidase. Chain P, domain 1"/>
    <property type="match status" value="1"/>
</dbReference>
<keyword evidence="6 9" id="KW-0378">Hydrolase</keyword>
<dbReference type="InterPro" id="IPR024077">
    <property type="entry name" value="Neurolysin/TOP_dom2"/>
</dbReference>
<keyword evidence="5 9" id="KW-0479">Metal-binding</keyword>
<feature type="domain" description="Peptidase M3A/M3B catalytic" evidence="12">
    <location>
        <begin position="333"/>
        <end position="790"/>
    </location>
</feature>
<evidence type="ECO:0000256" key="10">
    <source>
        <dbReference type="SAM" id="MobiDB-lite"/>
    </source>
</evidence>
<dbReference type="AlphaFoldDB" id="A0A843VAV5"/>
<dbReference type="GO" id="GO:0046872">
    <property type="term" value="F:metal ion binding"/>
    <property type="evidence" value="ECO:0007669"/>
    <property type="project" value="UniProtKB-UniRule"/>
</dbReference>
<keyword evidence="4 9" id="KW-0645">Protease</keyword>
<keyword evidence="3" id="KW-0963">Cytoplasm</keyword>
<keyword evidence="8 9" id="KW-0482">Metalloprotease</keyword>
<sequence length="800" mass="90796">MIPRNRTRQTGVGPTDKLICTGGGTGARPPPTQVFLPASTPKSPPTPPPFAFPGHLSTHSNSRSMEEERTEQGRRRGWRVLAYGGAAVLVAGGLKLLVSALNDRRNRSNSNANDNNERRKRKATGLPGFNVRINLSASEIHKLVDHIISKSEETYDLVASIPLDKVTYANTISPLSELDANQFPLMQSCMFLKMVAVSNDVRKASAEAESKLDSHSLRCRKREDVYRVIKAFAGRGEWLTPEAHRYVEHLIKDFERNGANLNSDKQKELDHLKTQIDELSLQYIRNLTMDDSFLLFNELELAGMPPEFTKSLETDGNGKMKISLRSHHVSPILEHCKIGSTRKIVAVAHGRRCGKENLGILEKLIKLRHRFACLLGYPTYAEYAIEPRMARTSAKVFEFLEDISTNLTDLATRELNVLKDLKRKEEGESPFGPEDLRYYMKKAEEQKFDVDLGTVRRFFPISLVLSGIFKIFQDLFSNATSIPERKSSWHVSGLKFEEIHGIEAWHDTVRLFSVIDFSSGELLGYFFFDMFSREGKYTQSCVLPLQNGCLSPSGTRQLPVALLIAQFPKQVDDKPPLLRFTEVVSLFHEFSHVVHHICNRATISRFSGLRLDADFIEIPSRMLENWCYESLSLKQMSGFYQDITKPVKDELCRSLKKRRDLFSGLKLKQEILLCLVDQIIHSAENIDIVELLKHLHPKVLLGIPLLEGTNPASCFPRFAIGYEATCYSYIWSEVFATDIFASKFQDDLLNQYSGFQFRNKVFAPGGARDPLDLLCDYLGREPSIQPFIERKTRNSLLYCM</sequence>
<evidence type="ECO:0000256" key="9">
    <source>
        <dbReference type="RuleBase" id="RU003435"/>
    </source>
</evidence>
<dbReference type="Proteomes" id="UP000652761">
    <property type="component" value="Unassembled WGS sequence"/>
</dbReference>
<evidence type="ECO:0000256" key="5">
    <source>
        <dbReference type="ARBA" id="ARBA00022723"/>
    </source>
</evidence>
<keyword evidence="11" id="KW-0472">Membrane</keyword>
<dbReference type="GO" id="GO:0004222">
    <property type="term" value="F:metalloendopeptidase activity"/>
    <property type="evidence" value="ECO:0007669"/>
    <property type="project" value="InterPro"/>
</dbReference>
<proteinExistence type="inferred from homology"/>
<feature type="region of interest" description="Disordered" evidence="10">
    <location>
        <begin position="1"/>
        <end position="72"/>
    </location>
</feature>
<dbReference type="Pfam" id="PF01432">
    <property type="entry name" value="Peptidase_M3"/>
    <property type="match status" value="1"/>
</dbReference>
<dbReference type="Gene3D" id="3.40.390.10">
    <property type="entry name" value="Collagenase (Catalytic Domain)"/>
    <property type="match status" value="1"/>
</dbReference>
<comment type="similarity">
    <text evidence="2 9">Belongs to the peptidase M3 family.</text>
</comment>
<dbReference type="InterPro" id="IPR001567">
    <property type="entry name" value="Pept_M3A_M3B_dom"/>
</dbReference>
<dbReference type="InterPro" id="IPR024080">
    <property type="entry name" value="Neurolysin/TOP_N"/>
</dbReference>
<dbReference type="EMBL" id="NMUH01001556">
    <property type="protein sequence ID" value="MQL93378.1"/>
    <property type="molecule type" value="Genomic_DNA"/>
</dbReference>
<dbReference type="PANTHER" id="PTHR11804:SF82">
    <property type="entry name" value="THIMET OLIGOPEPTIDASE-RELATED"/>
    <property type="match status" value="1"/>
</dbReference>
<keyword evidence="11" id="KW-1133">Transmembrane helix</keyword>
<comment type="caution">
    <text evidence="13">The sequence shown here is derived from an EMBL/GenBank/DDBJ whole genome shotgun (WGS) entry which is preliminary data.</text>
</comment>
<feature type="transmembrane region" description="Helical" evidence="11">
    <location>
        <begin position="80"/>
        <end position="101"/>
    </location>
</feature>
<comment type="subcellular location">
    <subcellularLocation>
        <location evidence="1">Cytoplasm</location>
    </subcellularLocation>
</comment>
<evidence type="ECO:0000313" key="13">
    <source>
        <dbReference type="EMBL" id="MQL93378.1"/>
    </source>
</evidence>
<gene>
    <name evidence="13" type="ORF">Taro_026040</name>
</gene>
<evidence type="ECO:0000259" key="12">
    <source>
        <dbReference type="Pfam" id="PF01432"/>
    </source>
</evidence>
<dbReference type="OrthoDB" id="534666at2759"/>
<name>A0A843VAV5_COLES</name>
<dbReference type="GO" id="GO:0006518">
    <property type="term" value="P:peptide metabolic process"/>
    <property type="evidence" value="ECO:0007669"/>
    <property type="project" value="TreeGrafter"/>
</dbReference>
<evidence type="ECO:0000256" key="3">
    <source>
        <dbReference type="ARBA" id="ARBA00022490"/>
    </source>
</evidence>
<dbReference type="FunFam" id="1.20.1050.40:FF:000001">
    <property type="entry name" value="Thimet oligopeptidase 1"/>
    <property type="match status" value="1"/>
</dbReference>
<protein>
    <recommendedName>
        <fullName evidence="12">Peptidase M3A/M3B catalytic domain-containing protein</fullName>
    </recommendedName>
</protein>
<evidence type="ECO:0000256" key="4">
    <source>
        <dbReference type="ARBA" id="ARBA00022670"/>
    </source>
</evidence>
<evidence type="ECO:0000256" key="11">
    <source>
        <dbReference type="SAM" id="Phobius"/>
    </source>
</evidence>
<evidence type="ECO:0000256" key="7">
    <source>
        <dbReference type="ARBA" id="ARBA00022833"/>
    </source>
</evidence>
<dbReference type="SUPFAM" id="SSF55486">
    <property type="entry name" value="Metalloproteases ('zincins'), catalytic domain"/>
    <property type="match status" value="1"/>
</dbReference>
<feature type="compositionally biased region" description="Pro residues" evidence="10">
    <location>
        <begin position="42"/>
        <end position="51"/>
    </location>
</feature>
<dbReference type="PANTHER" id="PTHR11804">
    <property type="entry name" value="PROTEASE M3 THIMET OLIGOPEPTIDASE-RELATED"/>
    <property type="match status" value="1"/>
</dbReference>
<evidence type="ECO:0000256" key="1">
    <source>
        <dbReference type="ARBA" id="ARBA00004496"/>
    </source>
</evidence>
<accession>A0A843VAV5</accession>
<evidence type="ECO:0000313" key="14">
    <source>
        <dbReference type="Proteomes" id="UP000652761"/>
    </source>
</evidence>
<evidence type="ECO:0000256" key="2">
    <source>
        <dbReference type="ARBA" id="ARBA00006040"/>
    </source>
</evidence>
<reference evidence="13" key="1">
    <citation type="submission" date="2017-07" db="EMBL/GenBank/DDBJ databases">
        <title>Taro Niue Genome Assembly and Annotation.</title>
        <authorList>
            <person name="Atibalentja N."/>
            <person name="Keating K."/>
            <person name="Fields C.J."/>
        </authorList>
    </citation>
    <scope>NUCLEOTIDE SEQUENCE</scope>
    <source>
        <strain evidence="13">Niue_2</strain>
        <tissue evidence="13">Leaf</tissue>
    </source>
</reference>
<dbReference type="InterPro" id="IPR045090">
    <property type="entry name" value="Pept_M3A_M3B"/>
</dbReference>
<keyword evidence="14" id="KW-1185">Reference proteome</keyword>
<dbReference type="InterPro" id="IPR024079">
    <property type="entry name" value="MetalloPept_cat_dom_sf"/>
</dbReference>
<dbReference type="GO" id="GO:0006508">
    <property type="term" value="P:proteolysis"/>
    <property type="evidence" value="ECO:0007669"/>
    <property type="project" value="UniProtKB-KW"/>
</dbReference>
<keyword evidence="11" id="KW-0812">Transmembrane</keyword>
<feature type="region of interest" description="Disordered" evidence="10">
    <location>
        <begin position="105"/>
        <end position="125"/>
    </location>
</feature>
<evidence type="ECO:0000256" key="8">
    <source>
        <dbReference type="ARBA" id="ARBA00023049"/>
    </source>
</evidence>